<proteinExistence type="predicted"/>
<sequence>MKTYNKVAIWTVLILSLILFTIFFWHLDFSLYAENLFGFNEWQITNSIQPGLDIATSVSVIVAVIIFVVSISYEKSRERLAQKNQFKIEILKQALNRFYELEKRTTHSLKKVENKLFNYQVQIQMIGHHLYLYLYEKDEVIRKHALESMKVENTINEVLNVYVKKASEDLVLYDYASLASMNIADELRKIHEDVEVFEQEIKIDPFIQWVLGADKFLTLISGLNNFLYEYESDFDGPGHYPKWHIRGAITDLDMYRSMSNNFNNDYDLKVSMLNDYLEDSQDVLKLYLDGLKELNICKQVLINEVKLLLD</sequence>
<feature type="transmembrane region" description="Helical" evidence="1">
    <location>
        <begin position="7"/>
        <end position="27"/>
    </location>
</feature>
<evidence type="ECO:0008006" key="4">
    <source>
        <dbReference type="Google" id="ProtNLM"/>
    </source>
</evidence>
<dbReference type="Proteomes" id="UP001222275">
    <property type="component" value="Chromosome"/>
</dbReference>
<keyword evidence="1" id="KW-0472">Membrane</keyword>
<gene>
    <name evidence="2" type="ORF">NR989_03990</name>
</gene>
<name>A0ABY8CDU9_9GAMM</name>
<organism evidence="2 3">
    <name type="scientific">Thiomicrorhabdus lithotrophica</name>
    <dbReference type="NCBI Taxonomy" id="2949997"/>
    <lineage>
        <taxon>Bacteria</taxon>
        <taxon>Pseudomonadati</taxon>
        <taxon>Pseudomonadota</taxon>
        <taxon>Gammaproteobacteria</taxon>
        <taxon>Thiotrichales</taxon>
        <taxon>Piscirickettsiaceae</taxon>
        <taxon>Thiomicrorhabdus</taxon>
    </lineage>
</organism>
<evidence type="ECO:0000313" key="2">
    <source>
        <dbReference type="EMBL" id="WEJ63422.1"/>
    </source>
</evidence>
<dbReference type="RefSeq" id="WP_275595678.1">
    <property type="nucleotide sequence ID" value="NZ_CP102381.1"/>
</dbReference>
<accession>A0ABY8CDU9</accession>
<dbReference type="EMBL" id="CP102381">
    <property type="protein sequence ID" value="WEJ63422.1"/>
    <property type="molecule type" value="Genomic_DNA"/>
</dbReference>
<keyword evidence="3" id="KW-1185">Reference proteome</keyword>
<keyword evidence="1" id="KW-1133">Transmembrane helix</keyword>
<keyword evidence="1" id="KW-0812">Transmembrane</keyword>
<feature type="transmembrane region" description="Helical" evidence="1">
    <location>
        <begin position="54"/>
        <end position="73"/>
    </location>
</feature>
<protein>
    <recommendedName>
        <fullName evidence="4">Phage abortive infection protein</fullName>
    </recommendedName>
</protein>
<evidence type="ECO:0000313" key="3">
    <source>
        <dbReference type="Proteomes" id="UP001222275"/>
    </source>
</evidence>
<evidence type="ECO:0000256" key="1">
    <source>
        <dbReference type="SAM" id="Phobius"/>
    </source>
</evidence>
<reference evidence="2 3" key="1">
    <citation type="submission" date="2022-06" db="EMBL/GenBank/DDBJ databases">
        <title>Thiomicrohabdus sp. nov, an obligately chemolithoautotrophic, sulfur-oxidizing bacterium isolated from beach of Guanyin Mountain. Amoy.</title>
        <authorList>
            <person name="Zhu H."/>
        </authorList>
    </citation>
    <scope>NUCLEOTIDE SEQUENCE [LARGE SCALE GENOMIC DNA]</scope>
    <source>
        <strain evidence="2 3">XGS-01</strain>
    </source>
</reference>